<dbReference type="Gene3D" id="3.40.50.11440">
    <property type="match status" value="1"/>
</dbReference>
<dbReference type="InterPro" id="IPR048068">
    <property type="entry name" value="LarA-like"/>
</dbReference>
<accession>A0A2J6WGL4</accession>
<evidence type="ECO:0000259" key="2">
    <source>
        <dbReference type="Pfam" id="PF21113"/>
    </source>
</evidence>
<dbReference type="Pfam" id="PF21113">
    <property type="entry name" value="LarA_C"/>
    <property type="match status" value="1"/>
</dbReference>
<dbReference type="AlphaFoldDB" id="A0A2J6WGL4"/>
<sequence>MFIKYGKDSLEFTLKKIDILATDRIMEPLKIEKILQILNNEAILMEGIEEVIEKSNKSLIILPDITRKSGAEIFLPYLFNIFEQYNKDFNIIFAIGTHRNLTIEEKKQILTEDLFNKYHHKIIDHNPDDLDNHFYYGKTRNNTPILINNAYTKADTIIPIGSVSYHYFCGFGGGRKLIIPGIASRKTALHNHKLVLDETNRCKNIYATTGNLKNNPVHSDIVEAVMIARRGKTFFSINTILNDDNKVVDLVCGDLFTSHIEACEKLKQYTTIEVEKKYDNVVVSAGGFPKDINMVQSQKSIDRIKNIVKDGGNIFFFAECIDGYGNDYFRDFFDISSSKEMFEILLQDYQINKQTAFNLKTITERFNCYLYSSFSKEDTERMGFKKLNSIGEMTEIIGDSNVAFVPISYNYFFKVKD</sequence>
<dbReference type="PANTHER" id="PTHR33171">
    <property type="entry name" value="LAR_N DOMAIN-CONTAINING PROTEIN"/>
    <property type="match status" value="1"/>
</dbReference>
<dbReference type="NCBIfam" id="NF033504">
    <property type="entry name" value="Ni_dep_LarA"/>
    <property type="match status" value="1"/>
</dbReference>
<dbReference type="InterPro" id="IPR018657">
    <property type="entry name" value="LarA-like_N"/>
</dbReference>
<gene>
    <name evidence="3" type="ORF">C0187_06845</name>
</gene>
<feature type="domain" description="LarA-like N-terminal" evidence="1">
    <location>
        <begin position="5"/>
        <end position="199"/>
    </location>
</feature>
<reference evidence="3 4" key="1">
    <citation type="submission" date="2018-01" db="EMBL/GenBank/DDBJ databases">
        <title>Metagenomic assembled genomes from two thermal pools in the Uzon Caldera, Kamchatka, Russia.</title>
        <authorList>
            <person name="Wilkins L."/>
            <person name="Ettinger C."/>
        </authorList>
    </citation>
    <scope>NUCLEOTIDE SEQUENCE [LARGE SCALE GENOMIC DNA]</scope>
    <source>
        <strain evidence="3">ZAV-05</strain>
    </source>
</reference>
<organism evidence="3 4">
    <name type="scientific">Calditerrivibrio nitroreducens</name>
    <dbReference type="NCBI Taxonomy" id="477976"/>
    <lineage>
        <taxon>Bacteria</taxon>
        <taxon>Pseudomonadati</taxon>
        <taxon>Deferribacterota</taxon>
        <taxon>Deferribacteres</taxon>
        <taxon>Deferribacterales</taxon>
        <taxon>Calditerrivibrionaceae</taxon>
    </lineage>
</organism>
<dbReference type="Pfam" id="PF09861">
    <property type="entry name" value="Lar_N"/>
    <property type="match status" value="1"/>
</dbReference>
<name>A0A2J6WGL4_9BACT</name>
<proteinExistence type="predicted"/>
<dbReference type="Gene3D" id="3.90.226.30">
    <property type="match status" value="1"/>
</dbReference>
<dbReference type="EMBL" id="PNIN01000071">
    <property type="protein sequence ID" value="PMP69500.1"/>
    <property type="molecule type" value="Genomic_DNA"/>
</dbReference>
<comment type="caution">
    <text evidence="3">The sequence shown here is derived from an EMBL/GenBank/DDBJ whole genome shotgun (WGS) entry which is preliminary data.</text>
</comment>
<evidence type="ECO:0000313" key="3">
    <source>
        <dbReference type="EMBL" id="PMP69500.1"/>
    </source>
</evidence>
<feature type="domain" description="Lactate racemase C-terminal" evidence="2">
    <location>
        <begin position="276"/>
        <end position="347"/>
    </location>
</feature>
<dbReference type="InterPro" id="IPR048520">
    <property type="entry name" value="LarA_C"/>
</dbReference>
<dbReference type="InterPro" id="IPR043166">
    <property type="entry name" value="LarA-like_C"/>
</dbReference>
<dbReference type="GO" id="GO:0050043">
    <property type="term" value="F:lactate racemase activity"/>
    <property type="evidence" value="ECO:0007669"/>
    <property type="project" value="InterPro"/>
</dbReference>
<dbReference type="InterPro" id="IPR047926">
    <property type="entry name" value="Ni_dep_LarA"/>
</dbReference>
<dbReference type="PANTHER" id="PTHR33171:SF17">
    <property type="entry name" value="LARA-LIKE N-TERMINAL DOMAIN-CONTAINING PROTEIN"/>
    <property type="match status" value="1"/>
</dbReference>
<evidence type="ECO:0000259" key="1">
    <source>
        <dbReference type="Pfam" id="PF09861"/>
    </source>
</evidence>
<protein>
    <submittedName>
        <fullName evidence="3">Uncharacterized protein</fullName>
    </submittedName>
</protein>
<dbReference type="Proteomes" id="UP000242881">
    <property type="component" value="Unassembled WGS sequence"/>
</dbReference>
<evidence type="ECO:0000313" key="4">
    <source>
        <dbReference type="Proteomes" id="UP000242881"/>
    </source>
</evidence>